<name>A0ABV5JBE9_9BACT</name>
<dbReference type="Proteomes" id="UP001589654">
    <property type="component" value="Unassembled WGS sequence"/>
</dbReference>
<proteinExistence type="predicted"/>
<dbReference type="Gene3D" id="2.60.260.20">
    <property type="entry name" value="Urease metallochaperone UreE, N-terminal domain"/>
    <property type="match status" value="2"/>
</dbReference>
<dbReference type="Pfam" id="PF00226">
    <property type="entry name" value="DnaJ"/>
    <property type="match status" value="1"/>
</dbReference>
<dbReference type="SUPFAM" id="SSF49493">
    <property type="entry name" value="HSP40/DnaJ peptide-binding domain"/>
    <property type="match status" value="2"/>
</dbReference>
<protein>
    <submittedName>
        <fullName evidence="2">DnaJ C-terminal domain-containing protein</fullName>
    </submittedName>
</protein>
<reference evidence="2 3" key="1">
    <citation type="submission" date="2024-09" db="EMBL/GenBank/DDBJ databases">
        <authorList>
            <person name="Sun Q."/>
            <person name="Mori K."/>
        </authorList>
    </citation>
    <scope>NUCLEOTIDE SEQUENCE [LARGE SCALE GENOMIC DNA]</scope>
    <source>
        <strain evidence="2 3">CECT 7682</strain>
    </source>
</reference>
<dbReference type="PROSITE" id="PS00636">
    <property type="entry name" value="DNAJ_1"/>
    <property type="match status" value="1"/>
</dbReference>
<evidence type="ECO:0000259" key="1">
    <source>
        <dbReference type="PROSITE" id="PS50076"/>
    </source>
</evidence>
<dbReference type="InterPro" id="IPR036869">
    <property type="entry name" value="J_dom_sf"/>
</dbReference>
<keyword evidence="3" id="KW-1185">Reference proteome</keyword>
<evidence type="ECO:0000313" key="3">
    <source>
        <dbReference type="Proteomes" id="UP001589654"/>
    </source>
</evidence>
<organism evidence="2 3">
    <name type="scientific">Echinicola jeungdonensis</name>
    <dbReference type="NCBI Taxonomy" id="709343"/>
    <lineage>
        <taxon>Bacteria</taxon>
        <taxon>Pseudomonadati</taxon>
        <taxon>Bacteroidota</taxon>
        <taxon>Cytophagia</taxon>
        <taxon>Cytophagales</taxon>
        <taxon>Cyclobacteriaceae</taxon>
        <taxon>Echinicola</taxon>
    </lineage>
</organism>
<comment type="caution">
    <text evidence="2">The sequence shown here is derived from an EMBL/GenBank/DDBJ whole genome shotgun (WGS) entry which is preliminary data.</text>
</comment>
<feature type="domain" description="J" evidence="1">
    <location>
        <begin position="5"/>
        <end position="70"/>
    </location>
</feature>
<accession>A0ABV5JBE9</accession>
<dbReference type="SUPFAM" id="SSF46565">
    <property type="entry name" value="Chaperone J-domain"/>
    <property type="match status" value="1"/>
</dbReference>
<dbReference type="CDD" id="cd10747">
    <property type="entry name" value="DnaJ_C"/>
    <property type="match status" value="1"/>
</dbReference>
<dbReference type="PANTHER" id="PTHR43096:SF10">
    <property type="entry name" value="CHAPERONE PROTEIN DNAJ A6, CHLOROPLASTIC"/>
    <property type="match status" value="1"/>
</dbReference>
<dbReference type="InterPro" id="IPR002939">
    <property type="entry name" value="DnaJ_C"/>
</dbReference>
<dbReference type="PRINTS" id="PR00625">
    <property type="entry name" value="JDOMAIN"/>
</dbReference>
<dbReference type="Gene3D" id="1.10.287.110">
    <property type="entry name" value="DnaJ domain"/>
    <property type="match status" value="1"/>
</dbReference>
<dbReference type="InterPro" id="IPR001623">
    <property type="entry name" value="DnaJ_domain"/>
</dbReference>
<dbReference type="InterPro" id="IPR008971">
    <property type="entry name" value="HSP40/DnaJ_pept-bd"/>
</dbReference>
<dbReference type="Pfam" id="PF01556">
    <property type="entry name" value="DnaJ_C"/>
    <property type="match status" value="1"/>
</dbReference>
<dbReference type="InterPro" id="IPR018253">
    <property type="entry name" value="DnaJ_domain_CS"/>
</dbReference>
<dbReference type="PANTHER" id="PTHR43096">
    <property type="entry name" value="DNAJ HOMOLOG 1, MITOCHONDRIAL-RELATED"/>
    <property type="match status" value="1"/>
</dbReference>
<evidence type="ECO:0000313" key="2">
    <source>
        <dbReference type="EMBL" id="MFB9213455.1"/>
    </source>
</evidence>
<sequence>MDFKDYYKVLGVGKNASQDEVKKAYRKLALKYHPDKNPENQDAEERFKEISEAYEVLKDPEKRKKYDQLGANWKQYEHAGFDSHARGGGRPGGSFHYEFRGGPSDFFGGSGFSEFFESFFGGGFGRAGQSKRKSSFREGFSDFGSGQKGQDISGEVLIKLQEAYNGTERIVDLGHEKIKVKIRPGAYDGLKLRIKGKGQHIPHGEPGNLYLTIKVEPHSVYERKGNDLYMNIDVDLFTALLGGKLEIVTLSGKVNIKIPEGTQNGKQFRLKGKGMPVYGGGGHGDLFVKLQVKLPEKLTTHQKDLLEKLRKSFDP</sequence>
<dbReference type="CDD" id="cd06257">
    <property type="entry name" value="DnaJ"/>
    <property type="match status" value="1"/>
</dbReference>
<dbReference type="SMART" id="SM00271">
    <property type="entry name" value="DnaJ"/>
    <property type="match status" value="1"/>
</dbReference>
<dbReference type="PROSITE" id="PS50076">
    <property type="entry name" value="DNAJ_2"/>
    <property type="match status" value="1"/>
</dbReference>
<dbReference type="RefSeq" id="WP_290249013.1">
    <property type="nucleotide sequence ID" value="NZ_JAUFQT010000002.1"/>
</dbReference>
<gene>
    <name evidence="2" type="ORF">ACFFUR_16685</name>
</gene>
<dbReference type="EMBL" id="JBHMEW010000068">
    <property type="protein sequence ID" value="MFB9213455.1"/>
    <property type="molecule type" value="Genomic_DNA"/>
</dbReference>